<evidence type="ECO:0000256" key="6">
    <source>
        <dbReference type="ARBA" id="ARBA00023239"/>
    </source>
</evidence>
<name>A0ABS4PHJ0_9PSEU</name>
<comment type="similarity">
    <text evidence="2 7">Belongs to the group II decarboxylase family.</text>
</comment>
<keyword evidence="3" id="KW-0210">Decarboxylase</keyword>
<gene>
    <name evidence="8" type="ORF">JOM49_000392</name>
</gene>
<dbReference type="InterPro" id="IPR015424">
    <property type="entry name" value="PyrdxlP-dep_Trfase"/>
</dbReference>
<keyword evidence="5" id="KW-0045">Antibiotic biosynthesis</keyword>
<dbReference type="Proteomes" id="UP000741013">
    <property type="component" value="Unassembled WGS sequence"/>
</dbReference>
<comment type="cofactor">
    <cofactor evidence="1 7">
        <name>pyridoxal 5'-phosphate</name>
        <dbReference type="ChEBI" id="CHEBI:597326"/>
    </cofactor>
</comment>
<accession>A0ABS4PHJ0</accession>
<keyword evidence="4 7" id="KW-0663">Pyridoxal phosphate</keyword>
<evidence type="ECO:0000256" key="2">
    <source>
        <dbReference type="ARBA" id="ARBA00009533"/>
    </source>
</evidence>
<sequence length="476" mass="51430">MHMTPDEFRTYGKQVVDWIADYRGGIENHPVRAKVRPGEIRAGLPAHPPDRGEPFDRLLADLDERILPGVTHWQHPDFFAYFPANATGPSILGDLLSSGLGVQGMVWATSPACTELETVVVDWLAELLGLPPGFRTDGPGGGVIQDSASSAALVAVLAALHRVSGGTVGDEGISRRYTIYVTSETHSALEKAGRITGIGARNVRVVDVDPSTLAMDPAHLAALLEADTAAGAVPALVCATIGTTSTTAIDPVAAIGEVCQAHEVWLHVDAAYAGVAAVCPELRWINEGVAEYVDSYATNPHKWLLTNHDCTVLWVTDRAPLIGALSILPEFLRNPATESGAVIDYRDWQIPLGRRFRALKLWAVLRWYGAEGLRAHIRSGIELAGGFAALVAADDRFELHEPRHFGLVCFRPKWTDERIMALLERLNESGELYLSHTRVHGRVTLRFAVGSTSTTAQHVRDAWAAITAAVAQAGPR</sequence>
<protein>
    <submittedName>
        <fullName evidence="8">Aromatic-L-amino-acid decarboxylase</fullName>
        <ecNumber evidence="8">4.1.1.28</ecNumber>
    </submittedName>
</protein>
<evidence type="ECO:0000256" key="5">
    <source>
        <dbReference type="ARBA" id="ARBA00023194"/>
    </source>
</evidence>
<dbReference type="EC" id="4.1.1.28" evidence="8"/>
<dbReference type="Pfam" id="PF00282">
    <property type="entry name" value="Pyridoxal_deC"/>
    <property type="match status" value="1"/>
</dbReference>
<dbReference type="InterPro" id="IPR015422">
    <property type="entry name" value="PyrdxlP-dep_Trfase_small"/>
</dbReference>
<dbReference type="Gene3D" id="3.90.1150.10">
    <property type="entry name" value="Aspartate Aminotransferase, domain 1"/>
    <property type="match status" value="1"/>
</dbReference>
<evidence type="ECO:0000256" key="1">
    <source>
        <dbReference type="ARBA" id="ARBA00001933"/>
    </source>
</evidence>
<dbReference type="SUPFAM" id="SSF53383">
    <property type="entry name" value="PLP-dependent transferases"/>
    <property type="match status" value="1"/>
</dbReference>
<organism evidence="8 9">
    <name type="scientific">Amycolatopsis magusensis</name>
    <dbReference type="NCBI Taxonomy" id="882444"/>
    <lineage>
        <taxon>Bacteria</taxon>
        <taxon>Bacillati</taxon>
        <taxon>Actinomycetota</taxon>
        <taxon>Actinomycetes</taxon>
        <taxon>Pseudonocardiales</taxon>
        <taxon>Pseudonocardiaceae</taxon>
        <taxon>Amycolatopsis</taxon>
    </lineage>
</organism>
<dbReference type="PRINTS" id="PR00800">
    <property type="entry name" value="YHDCRBOXLASE"/>
</dbReference>
<dbReference type="EMBL" id="JAGGMS010000001">
    <property type="protein sequence ID" value="MBP2178866.1"/>
    <property type="molecule type" value="Genomic_DNA"/>
</dbReference>
<evidence type="ECO:0000313" key="9">
    <source>
        <dbReference type="Proteomes" id="UP000741013"/>
    </source>
</evidence>
<comment type="caution">
    <text evidence="8">The sequence shown here is derived from an EMBL/GenBank/DDBJ whole genome shotgun (WGS) entry which is preliminary data.</text>
</comment>
<evidence type="ECO:0000313" key="8">
    <source>
        <dbReference type="EMBL" id="MBP2178866.1"/>
    </source>
</evidence>
<keyword evidence="9" id="KW-1185">Reference proteome</keyword>
<dbReference type="GO" id="GO:0004058">
    <property type="term" value="F:aromatic-L-amino-acid decarboxylase activity"/>
    <property type="evidence" value="ECO:0007669"/>
    <property type="project" value="UniProtKB-EC"/>
</dbReference>
<dbReference type="PANTHER" id="PTHR11999">
    <property type="entry name" value="GROUP II PYRIDOXAL-5-PHOSPHATE DECARBOXYLASE"/>
    <property type="match status" value="1"/>
</dbReference>
<dbReference type="InterPro" id="IPR010977">
    <property type="entry name" value="Aromatic_deC"/>
</dbReference>
<dbReference type="InterPro" id="IPR015421">
    <property type="entry name" value="PyrdxlP-dep_Trfase_major"/>
</dbReference>
<evidence type="ECO:0000256" key="4">
    <source>
        <dbReference type="ARBA" id="ARBA00022898"/>
    </source>
</evidence>
<dbReference type="InterPro" id="IPR002129">
    <property type="entry name" value="PyrdxlP-dep_de-COase"/>
</dbReference>
<keyword evidence="6 7" id="KW-0456">Lyase</keyword>
<evidence type="ECO:0000256" key="3">
    <source>
        <dbReference type="ARBA" id="ARBA00022793"/>
    </source>
</evidence>
<dbReference type="Gene3D" id="1.20.1340.10">
    <property type="entry name" value="dopa decarboxylase, N-terminal domain"/>
    <property type="match status" value="1"/>
</dbReference>
<dbReference type="PANTHER" id="PTHR11999:SF70">
    <property type="entry name" value="MIP05841P"/>
    <property type="match status" value="1"/>
</dbReference>
<proteinExistence type="inferred from homology"/>
<dbReference type="Gene3D" id="3.40.640.10">
    <property type="entry name" value="Type I PLP-dependent aspartate aminotransferase-like (Major domain)"/>
    <property type="match status" value="1"/>
</dbReference>
<evidence type="ECO:0000256" key="7">
    <source>
        <dbReference type="RuleBase" id="RU000382"/>
    </source>
</evidence>
<reference evidence="8 9" key="1">
    <citation type="submission" date="2021-03" db="EMBL/GenBank/DDBJ databases">
        <title>Sequencing the genomes of 1000 actinobacteria strains.</title>
        <authorList>
            <person name="Klenk H.-P."/>
        </authorList>
    </citation>
    <scope>NUCLEOTIDE SEQUENCE [LARGE SCALE GENOMIC DNA]</scope>
    <source>
        <strain evidence="8 9">DSM 45510</strain>
    </source>
</reference>